<evidence type="ECO:0000256" key="1">
    <source>
        <dbReference type="ARBA" id="ARBA00012513"/>
    </source>
</evidence>
<dbReference type="Gene3D" id="1.10.510.10">
    <property type="entry name" value="Transferase(Phosphotransferase) domain 1"/>
    <property type="match status" value="1"/>
</dbReference>
<evidence type="ECO:0000313" key="8">
    <source>
        <dbReference type="Proteomes" id="UP001208570"/>
    </source>
</evidence>
<keyword evidence="8" id="KW-1185">Reference proteome</keyword>
<dbReference type="SMART" id="SM00220">
    <property type="entry name" value="S_TKc"/>
    <property type="match status" value="1"/>
</dbReference>
<dbReference type="EC" id="2.7.11.1" evidence="1"/>
<dbReference type="InterPro" id="IPR050660">
    <property type="entry name" value="NEK_Ser/Thr_kinase"/>
</dbReference>
<comment type="caution">
    <text evidence="7">The sequence shown here is derived from an EMBL/GenBank/DDBJ whole genome shotgun (WGS) entry which is preliminary data.</text>
</comment>
<evidence type="ECO:0000256" key="2">
    <source>
        <dbReference type="ARBA" id="ARBA00022679"/>
    </source>
</evidence>
<evidence type="ECO:0000259" key="6">
    <source>
        <dbReference type="PROSITE" id="PS50011"/>
    </source>
</evidence>
<dbReference type="PANTHER" id="PTHR43671">
    <property type="entry name" value="SERINE/THREONINE-PROTEIN KINASE NEK"/>
    <property type="match status" value="1"/>
</dbReference>
<dbReference type="Proteomes" id="UP001208570">
    <property type="component" value="Unassembled WGS sequence"/>
</dbReference>
<protein>
    <recommendedName>
        <fullName evidence="1">non-specific serine/threonine protein kinase</fullName>
        <ecNumber evidence="1">2.7.11.1</ecNumber>
    </recommendedName>
</protein>
<dbReference type="AlphaFoldDB" id="A0AAD9JVD3"/>
<name>A0AAD9JVD3_9ANNE</name>
<accession>A0AAD9JVD3</accession>
<dbReference type="EMBL" id="JAODUP010000144">
    <property type="protein sequence ID" value="KAK2159872.1"/>
    <property type="molecule type" value="Genomic_DNA"/>
</dbReference>
<sequence>EYISENFVSDASRQIVNGLIGCNTRKPADKAIAHRNLKAASIFLTSNGCFKIAYFGCSRHLDEHRRVCTNIGTQLYMAPEMLNYELYRVKCDIWSLGCVLYELCTLVLPFMDEEYSRLRQKIINYLAPDIPDRYSSDPRNMIGAMLSKDPCFNPSASDLDLFLTRVRIGNDRFVKYCVSKSGAILRRNMRECASICYLNESRIPS</sequence>
<dbReference type="GO" id="GO:0005524">
    <property type="term" value="F:ATP binding"/>
    <property type="evidence" value="ECO:0007669"/>
    <property type="project" value="UniProtKB-KW"/>
</dbReference>
<organism evidence="7 8">
    <name type="scientific">Paralvinella palmiformis</name>
    <dbReference type="NCBI Taxonomy" id="53620"/>
    <lineage>
        <taxon>Eukaryota</taxon>
        <taxon>Metazoa</taxon>
        <taxon>Spiralia</taxon>
        <taxon>Lophotrochozoa</taxon>
        <taxon>Annelida</taxon>
        <taxon>Polychaeta</taxon>
        <taxon>Sedentaria</taxon>
        <taxon>Canalipalpata</taxon>
        <taxon>Terebellida</taxon>
        <taxon>Terebelliformia</taxon>
        <taxon>Alvinellidae</taxon>
        <taxon>Paralvinella</taxon>
    </lineage>
</organism>
<dbReference type="InterPro" id="IPR011009">
    <property type="entry name" value="Kinase-like_dom_sf"/>
</dbReference>
<evidence type="ECO:0000256" key="4">
    <source>
        <dbReference type="ARBA" id="ARBA00022777"/>
    </source>
</evidence>
<feature type="non-terminal residue" evidence="7">
    <location>
        <position position="1"/>
    </location>
</feature>
<reference evidence="7" key="1">
    <citation type="journal article" date="2023" name="Mol. Biol. Evol.">
        <title>Third-Generation Sequencing Reveals the Adaptive Role of the Epigenome in Three Deep-Sea Polychaetes.</title>
        <authorList>
            <person name="Perez M."/>
            <person name="Aroh O."/>
            <person name="Sun Y."/>
            <person name="Lan Y."/>
            <person name="Juniper S.K."/>
            <person name="Young C.R."/>
            <person name="Angers B."/>
            <person name="Qian P.Y."/>
        </authorList>
    </citation>
    <scope>NUCLEOTIDE SEQUENCE</scope>
    <source>
        <strain evidence="7">P08H-3</strain>
    </source>
</reference>
<dbReference type="PROSITE" id="PS50011">
    <property type="entry name" value="PROTEIN_KINASE_DOM"/>
    <property type="match status" value="1"/>
</dbReference>
<keyword evidence="3" id="KW-0547">Nucleotide-binding</keyword>
<keyword evidence="5" id="KW-0067">ATP-binding</keyword>
<keyword evidence="2" id="KW-0808">Transferase</keyword>
<evidence type="ECO:0000313" key="7">
    <source>
        <dbReference type="EMBL" id="KAK2159872.1"/>
    </source>
</evidence>
<keyword evidence="4" id="KW-0418">Kinase</keyword>
<dbReference type="PANTHER" id="PTHR43671:SF13">
    <property type="entry name" value="SERINE_THREONINE-PROTEIN KINASE NEK2"/>
    <property type="match status" value="1"/>
</dbReference>
<evidence type="ECO:0000256" key="3">
    <source>
        <dbReference type="ARBA" id="ARBA00022741"/>
    </source>
</evidence>
<feature type="domain" description="Protein kinase" evidence="6">
    <location>
        <begin position="1"/>
        <end position="163"/>
    </location>
</feature>
<dbReference type="Pfam" id="PF00069">
    <property type="entry name" value="Pkinase"/>
    <property type="match status" value="1"/>
</dbReference>
<evidence type="ECO:0000256" key="5">
    <source>
        <dbReference type="ARBA" id="ARBA00022840"/>
    </source>
</evidence>
<dbReference type="GO" id="GO:0004674">
    <property type="term" value="F:protein serine/threonine kinase activity"/>
    <property type="evidence" value="ECO:0007669"/>
    <property type="project" value="UniProtKB-EC"/>
</dbReference>
<dbReference type="InterPro" id="IPR000719">
    <property type="entry name" value="Prot_kinase_dom"/>
</dbReference>
<proteinExistence type="predicted"/>
<dbReference type="SUPFAM" id="SSF56112">
    <property type="entry name" value="Protein kinase-like (PK-like)"/>
    <property type="match status" value="1"/>
</dbReference>
<gene>
    <name evidence="7" type="ORF">LSH36_144g02039</name>
</gene>